<name>A0A915HEV2_ROMCU</name>
<proteinExistence type="predicted"/>
<evidence type="ECO:0000313" key="2">
    <source>
        <dbReference type="Proteomes" id="UP000887565"/>
    </source>
</evidence>
<accession>A0A915HEV2</accession>
<dbReference type="AlphaFoldDB" id="A0A915HEV2"/>
<sequence length="177" mass="19104">MMIVCRFIECLYFSNVSTPKVPIPRKSQQIFACSSGGGNLYKDAGLSQDAMMDLLIQKLIQSKIESRMSNPQGVRRKKKKGSSADNMMKMMTMMMLMQGGSMDMGALKGLLGGSKSLPATAAAGPEDSIFDGPAPGQGDDLDVAATGPPQGETTRYKPHPTFTDKYGKKLPKPAWHP</sequence>
<dbReference type="WBParaSite" id="nRc.2.0.1.t00592-RA">
    <property type="protein sequence ID" value="nRc.2.0.1.t00592-RA"/>
    <property type="gene ID" value="nRc.2.0.1.g00592"/>
</dbReference>
<organism evidence="2 3">
    <name type="scientific">Romanomermis culicivorax</name>
    <name type="common">Nematode worm</name>
    <dbReference type="NCBI Taxonomy" id="13658"/>
    <lineage>
        <taxon>Eukaryota</taxon>
        <taxon>Metazoa</taxon>
        <taxon>Ecdysozoa</taxon>
        <taxon>Nematoda</taxon>
        <taxon>Enoplea</taxon>
        <taxon>Dorylaimia</taxon>
        <taxon>Mermithida</taxon>
        <taxon>Mermithoidea</taxon>
        <taxon>Mermithidae</taxon>
        <taxon>Romanomermis</taxon>
    </lineage>
</organism>
<keyword evidence="2" id="KW-1185">Reference proteome</keyword>
<feature type="region of interest" description="Disordered" evidence="1">
    <location>
        <begin position="122"/>
        <end position="177"/>
    </location>
</feature>
<evidence type="ECO:0000313" key="3">
    <source>
        <dbReference type="WBParaSite" id="nRc.2.0.1.t00592-RA"/>
    </source>
</evidence>
<evidence type="ECO:0000256" key="1">
    <source>
        <dbReference type="SAM" id="MobiDB-lite"/>
    </source>
</evidence>
<protein>
    <submittedName>
        <fullName evidence="3">Signal recognition particle SRP54 subunit M-domain domain-containing protein</fullName>
    </submittedName>
</protein>
<dbReference type="Proteomes" id="UP000887565">
    <property type="component" value="Unplaced"/>
</dbReference>
<reference evidence="3" key="1">
    <citation type="submission" date="2022-11" db="UniProtKB">
        <authorList>
            <consortium name="WormBaseParasite"/>
        </authorList>
    </citation>
    <scope>IDENTIFICATION</scope>
</reference>